<protein>
    <submittedName>
        <fullName evidence="2">Uncharacterized protein</fullName>
    </submittedName>
</protein>
<organism evidence="2">
    <name type="scientific">marine sediment metagenome</name>
    <dbReference type="NCBI Taxonomy" id="412755"/>
    <lineage>
        <taxon>unclassified sequences</taxon>
        <taxon>metagenomes</taxon>
        <taxon>ecological metagenomes</taxon>
    </lineage>
</organism>
<keyword evidence="1" id="KW-1133">Transmembrane helix</keyword>
<evidence type="ECO:0000256" key="1">
    <source>
        <dbReference type="SAM" id="Phobius"/>
    </source>
</evidence>
<feature type="transmembrane region" description="Helical" evidence="1">
    <location>
        <begin position="12"/>
        <end position="28"/>
    </location>
</feature>
<sequence length="29" mass="3192">MFDFLKDWTSWVLILVVGSLLGLLPTIGG</sequence>
<dbReference type="EMBL" id="LAZR01001710">
    <property type="protein sequence ID" value="KKN40374.1"/>
    <property type="molecule type" value="Genomic_DNA"/>
</dbReference>
<keyword evidence="1" id="KW-0472">Membrane</keyword>
<evidence type="ECO:0000313" key="2">
    <source>
        <dbReference type="EMBL" id="KKN40374.1"/>
    </source>
</evidence>
<keyword evidence="1" id="KW-0812">Transmembrane</keyword>
<name>A0A0F9QCV4_9ZZZZ</name>
<reference evidence="2" key="1">
    <citation type="journal article" date="2015" name="Nature">
        <title>Complex archaea that bridge the gap between prokaryotes and eukaryotes.</title>
        <authorList>
            <person name="Spang A."/>
            <person name="Saw J.H."/>
            <person name="Jorgensen S.L."/>
            <person name="Zaremba-Niedzwiedzka K."/>
            <person name="Martijn J."/>
            <person name="Lind A.E."/>
            <person name="van Eijk R."/>
            <person name="Schleper C."/>
            <person name="Guy L."/>
            <person name="Ettema T.J."/>
        </authorList>
    </citation>
    <scope>NUCLEOTIDE SEQUENCE</scope>
</reference>
<dbReference type="AlphaFoldDB" id="A0A0F9QCV4"/>
<gene>
    <name evidence="2" type="ORF">LCGC14_0734260</name>
</gene>
<accession>A0A0F9QCV4</accession>
<proteinExistence type="predicted"/>
<comment type="caution">
    <text evidence="2">The sequence shown here is derived from an EMBL/GenBank/DDBJ whole genome shotgun (WGS) entry which is preliminary data.</text>
</comment>